<proteinExistence type="predicted"/>
<evidence type="ECO:0000313" key="1">
    <source>
        <dbReference type="EMBL" id="KAF7331211.1"/>
    </source>
</evidence>
<dbReference type="Proteomes" id="UP000623467">
    <property type="component" value="Unassembled WGS sequence"/>
</dbReference>
<keyword evidence="2" id="KW-1185">Reference proteome</keyword>
<accession>A0A8H7CBY4</accession>
<evidence type="ECO:0000313" key="2">
    <source>
        <dbReference type="Proteomes" id="UP000623467"/>
    </source>
</evidence>
<comment type="caution">
    <text evidence="1">The sequence shown here is derived from an EMBL/GenBank/DDBJ whole genome shotgun (WGS) entry which is preliminary data.</text>
</comment>
<dbReference type="EMBL" id="JACAZH010000060">
    <property type="protein sequence ID" value="KAF7331211.1"/>
    <property type="molecule type" value="Genomic_DNA"/>
</dbReference>
<gene>
    <name evidence="1" type="ORF">MSAN_02439900</name>
</gene>
<sequence>MSTATRYYVILSTRPRPSPAALAPSLLPSPLLARFATPSQHSDAAWPSTFPRIASHRIERVHRAYIHRGQYVRWMSAGPSIRVREARTYFCSVPCPIRSRCVNGRIRARAAPTAPVLVVHTARTRSARRLETHGPSALVLAYASRDERAAPANAVCAGRSAAVSTVWHESLPRGPSRICGASRVEPFAQMRASAAWPCPPRQHHSVTRVAARMRPAAVWIEPGARTGGKACKYTKRMPFGPLNTQIFGNLPEGTSRVLPLAFFFCTHLQHRPNCKAIHVGARYPVVVLCSFRSSLSEAQRFAVLSRSRSDL</sequence>
<reference evidence="1" key="1">
    <citation type="submission" date="2020-05" db="EMBL/GenBank/DDBJ databases">
        <title>Mycena genomes resolve the evolution of fungal bioluminescence.</title>
        <authorList>
            <person name="Tsai I.J."/>
        </authorList>
    </citation>
    <scope>NUCLEOTIDE SEQUENCE</scope>
    <source>
        <strain evidence="1">160909Yilan</strain>
    </source>
</reference>
<organism evidence="1 2">
    <name type="scientific">Mycena sanguinolenta</name>
    <dbReference type="NCBI Taxonomy" id="230812"/>
    <lineage>
        <taxon>Eukaryota</taxon>
        <taxon>Fungi</taxon>
        <taxon>Dikarya</taxon>
        <taxon>Basidiomycota</taxon>
        <taxon>Agaricomycotina</taxon>
        <taxon>Agaricomycetes</taxon>
        <taxon>Agaricomycetidae</taxon>
        <taxon>Agaricales</taxon>
        <taxon>Marasmiineae</taxon>
        <taxon>Mycenaceae</taxon>
        <taxon>Mycena</taxon>
    </lineage>
</organism>
<protein>
    <submittedName>
        <fullName evidence="1">Uncharacterized protein</fullName>
    </submittedName>
</protein>
<name>A0A8H7CBY4_9AGAR</name>
<dbReference type="AlphaFoldDB" id="A0A8H7CBY4"/>